<proteinExistence type="predicted"/>
<evidence type="ECO:0000256" key="2">
    <source>
        <dbReference type="SAM" id="MobiDB-lite"/>
    </source>
</evidence>
<dbReference type="RefSeq" id="WP_051968490.1">
    <property type="nucleotide sequence ID" value="NZ_CP091519.2"/>
</dbReference>
<sequence length="277" mass="30502">MKKTLFLTLLSVALLTACGGSETPTSTTTAASTAAVADNPDRNPTWQTYTVGSQLTYPPFHYQDEKGEPIGFEMELLKAVAKAGEFNITVQHAPRTTLEQTLNDGSIQIWSSTVSISPERTAQMDFSQPFMYSDRDVIYIQDTEANKTITNLTHFKNKKLAVNEFSSSAKETATKLTGSEANVVVTKSYYLSMKELFAGNVDGVLDNGLVLANYTQSNPTAPKTRSILVAEEKKDFAFAVKKGNTEILNKLNKGLEKVKADGTYQKLVEKWFGNEQI</sequence>
<dbReference type="OrthoDB" id="8613451at2"/>
<name>A0A376BLV6_9NEIS</name>
<feature type="region of interest" description="Disordered" evidence="2">
    <location>
        <begin position="21"/>
        <end position="41"/>
    </location>
</feature>
<reference evidence="5 6" key="1">
    <citation type="submission" date="2018-06" db="EMBL/GenBank/DDBJ databases">
        <authorList>
            <consortium name="Pathogen Informatics"/>
            <person name="Doyle S."/>
        </authorList>
    </citation>
    <scope>NUCLEOTIDE SEQUENCE [LARGE SCALE GENOMIC DNA]</scope>
    <source>
        <strain evidence="5 6">NCTC10283</strain>
    </source>
</reference>
<evidence type="ECO:0000313" key="5">
    <source>
        <dbReference type="EMBL" id="SSY70660.1"/>
    </source>
</evidence>
<dbReference type="Gene3D" id="3.40.190.10">
    <property type="entry name" value="Periplasmic binding protein-like II"/>
    <property type="match status" value="2"/>
</dbReference>
<dbReference type="InterPro" id="IPR001638">
    <property type="entry name" value="Solute-binding_3/MltF_N"/>
</dbReference>
<gene>
    <name evidence="5" type="primary">artI_1</name>
    <name evidence="5" type="ORF">NCTC10283_00768</name>
</gene>
<evidence type="ECO:0000313" key="6">
    <source>
        <dbReference type="Proteomes" id="UP000254209"/>
    </source>
</evidence>
<dbReference type="PANTHER" id="PTHR35936:SF35">
    <property type="entry name" value="L-CYSTINE-BINDING PROTEIN TCYJ"/>
    <property type="match status" value="1"/>
</dbReference>
<dbReference type="Pfam" id="PF00497">
    <property type="entry name" value="SBP_bac_3"/>
    <property type="match status" value="1"/>
</dbReference>
<dbReference type="SUPFAM" id="SSF53850">
    <property type="entry name" value="Periplasmic binding protein-like II"/>
    <property type="match status" value="1"/>
</dbReference>
<feature type="domain" description="Solute-binding protein family 3/N-terminal" evidence="4">
    <location>
        <begin position="48"/>
        <end position="275"/>
    </location>
</feature>
<organism evidence="5 6">
    <name type="scientific">Alysiella crassa</name>
    <dbReference type="NCBI Taxonomy" id="153491"/>
    <lineage>
        <taxon>Bacteria</taxon>
        <taxon>Pseudomonadati</taxon>
        <taxon>Pseudomonadota</taxon>
        <taxon>Betaproteobacteria</taxon>
        <taxon>Neisseriales</taxon>
        <taxon>Neisseriaceae</taxon>
        <taxon>Alysiella</taxon>
    </lineage>
</organism>
<dbReference type="PANTHER" id="PTHR35936">
    <property type="entry name" value="MEMBRANE-BOUND LYTIC MUREIN TRANSGLYCOSYLASE F"/>
    <property type="match status" value="1"/>
</dbReference>
<dbReference type="STRING" id="1120980.GCA_000745955_01091"/>
<dbReference type="EMBL" id="UFSO01000002">
    <property type="protein sequence ID" value="SSY70660.1"/>
    <property type="molecule type" value="Genomic_DNA"/>
</dbReference>
<evidence type="ECO:0000259" key="4">
    <source>
        <dbReference type="SMART" id="SM00062"/>
    </source>
</evidence>
<dbReference type="PROSITE" id="PS51257">
    <property type="entry name" value="PROKAR_LIPOPROTEIN"/>
    <property type="match status" value="1"/>
</dbReference>
<feature type="compositionally biased region" description="Low complexity" evidence="2">
    <location>
        <begin position="25"/>
        <end position="37"/>
    </location>
</feature>
<keyword evidence="1 3" id="KW-0732">Signal</keyword>
<dbReference type="Proteomes" id="UP000254209">
    <property type="component" value="Unassembled WGS sequence"/>
</dbReference>
<dbReference type="AlphaFoldDB" id="A0A376BLV6"/>
<protein>
    <submittedName>
        <fullName evidence="5">ABC transporter arginine-binding protein 2</fullName>
    </submittedName>
</protein>
<feature type="signal peptide" evidence="3">
    <location>
        <begin position="1"/>
        <end position="19"/>
    </location>
</feature>
<keyword evidence="6" id="KW-1185">Reference proteome</keyword>
<feature type="chain" id="PRO_5016944686" evidence="3">
    <location>
        <begin position="20"/>
        <end position="277"/>
    </location>
</feature>
<evidence type="ECO:0000256" key="3">
    <source>
        <dbReference type="SAM" id="SignalP"/>
    </source>
</evidence>
<accession>A0A376BLV6</accession>
<evidence type="ECO:0000256" key="1">
    <source>
        <dbReference type="ARBA" id="ARBA00022729"/>
    </source>
</evidence>
<dbReference type="SMART" id="SM00062">
    <property type="entry name" value="PBPb"/>
    <property type="match status" value="1"/>
</dbReference>